<accession>A0A388LSA7</accession>
<dbReference type="EMBL" id="BFEA01000509">
    <property type="protein sequence ID" value="GBG85207.1"/>
    <property type="molecule type" value="Genomic_DNA"/>
</dbReference>
<gene>
    <name evidence="2" type="ORF">CBR_g39772</name>
</gene>
<name>A0A388LSA7_CHABU</name>
<keyword evidence="3" id="KW-1185">Reference proteome</keyword>
<organism evidence="2 3">
    <name type="scientific">Chara braunii</name>
    <name type="common">Braun's stonewort</name>
    <dbReference type="NCBI Taxonomy" id="69332"/>
    <lineage>
        <taxon>Eukaryota</taxon>
        <taxon>Viridiplantae</taxon>
        <taxon>Streptophyta</taxon>
        <taxon>Charophyceae</taxon>
        <taxon>Charales</taxon>
        <taxon>Characeae</taxon>
        <taxon>Chara</taxon>
    </lineage>
</organism>
<feature type="compositionally biased region" description="Low complexity" evidence="1">
    <location>
        <begin position="186"/>
        <end position="195"/>
    </location>
</feature>
<feature type="compositionally biased region" description="Low complexity" evidence="1">
    <location>
        <begin position="108"/>
        <end position="141"/>
    </location>
</feature>
<protein>
    <submittedName>
        <fullName evidence="2">Uncharacterized protein</fullName>
    </submittedName>
</protein>
<comment type="caution">
    <text evidence="2">The sequence shown here is derived from an EMBL/GenBank/DDBJ whole genome shotgun (WGS) entry which is preliminary data.</text>
</comment>
<evidence type="ECO:0000256" key="1">
    <source>
        <dbReference type="SAM" id="MobiDB-lite"/>
    </source>
</evidence>
<reference evidence="2 3" key="1">
    <citation type="journal article" date="2018" name="Cell">
        <title>The Chara Genome: Secondary Complexity and Implications for Plant Terrestrialization.</title>
        <authorList>
            <person name="Nishiyama T."/>
            <person name="Sakayama H."/>
            <person name="Vries J.D."/>
            <person name="Buschmann H."/>
            <person name="Saint-Marcoux D."/>
            <person name="Ullrich K.K."/>
            <person name="Haas F.B."/>
            <person name="Vanderstraeten L."/>
            <person name="Becker D."/>
            <person name="Lang D."/>
            <person name="Vosolsobe S."/>
            <person name="Rombauts S."/>
            <person name="Wilhelmsson P.K.I."/>
            <person name="Janitza P."/>
            <person name="Kern R."/>
            <person name="Heyl A."/>
            <person name="Rumpler F."/>
            <person name="Villalobos L.I.A.C."/>
            <person name="Clay J.M."/>
            <person name="Skokan R."/>
            <person name="Toyoda A."/>
            <person name="Suzuki Y."/>
            <person name="Kagoshima H."/>
            <person name="Schijlen E."/>
            <person name="Tajeshwar N."/>
            <person name="Catarino B."/>
            <person name="Hetherington A.J."/>
            <person name="Saltykova A."/>
            <person name="Bonnot C."/>
            <person name="Breuninger H."/>
            <person name="Symeonidi A."/>
            <person name="Radhakrishnan G.V."/>
            <person name="Van Nieuwerburgh F."/>
            <person name="Deforce D."/>
            <person name="Chang C."/>
            <person name="Karol K.G."/>
            <person name="Hedrich R."/>
            <person name="Ulvskov P."/>
            <person name="Glockner G."/>
            <person name="Delwiche C.F."/>
            <person name="Petrasek J."/>
            <person name="Van de Peer Y."/>
            <person name="Friml J."/>
            <person name="Beilby M."/>
            <person name="Dolan L."/>
            <person name="Kohara Y."/>
            <person name="Sugano S."/>
            <person name="Fujiyama A."/>
            <person name="Delaux P.-M."/>
            <person name="Quint M."/>
            <person name="TheiBen G."/>
            <person name="Hagemann M."/>
            <person name="Harholt J."/>
            <person name="Dunand C."/>
            <person name="Zachgo S."/>
            <person name="Langdale J."/>
            <person name="Maumus F."/>
            <person name="Straeten D.V.D."/>
            <person name="Gould S.B."/>
            <person name="Rensing S.A."/>
        </authorList>
    </citation>
    <scope>NUCLEOTIDE SEQUENCE [LARGE SCALE GENOMIC DNA]</scope>
    <source>
        <strain evidence="2 3">S276</strain>
    </source>
</reference>
<evidence type="ECO:0000313" key="2">
    <source>
        <dbReference type="EMBL" id="GBG85207.1"/>
    </source>
</evidence>
<proteinExistence type="predicted"/>
<dbReference type="Proteomes" id="UP000265515">
    <property type="component" value="Unassembled WGS sequence"/>
</dbReference>
<dbReference type="AlphaFoldDB" id="A0A388LSA7"/>
<sequence length="313" mass="33479">MASLAQLQQDADDWLLTIQEGCVRLRRIVEALSAKGRDWHAEGPAPQLDDLIDWPQAKTLMQRCYAIFTDGRDLCDAIEAQAATMASAATTTPAGVSSTIHTSAAAATTTTTTTTTTTKTTTTTTTTTTTNNDNNDNNDNNNNDDDDDTRNTNYTIYIGNGVGSGSSGDDDNNNTNNNDDTRDNNDNNNNINANNSTDCDILNITIDDDGDINYNGNYNSNDGDGADNNYRHYYTASTDDGGVTHNGMGCGFASLISPPISRGFSFAFLVICHPSDRGGLAIEQWFKGIAGPSSVITGCFDRLDRFVVTKAGG</sequence>
<feature type="region of interest" description="Disordered" evidence="1">
    <location>
        <begin position="105"/>
        <end position="195"/>
    </location>
</feature>
<evidence type="ECO:0000313" key="3">
    <source>
        <dbReference type="Proteomes" id="UP000265515"/>
    </source>
</evidence>
<dbReference type="Gramene" id="GBG85207">
    <property type="protein sequence ID" value="GBG85207"/>
    <property type="gene ID" value="CBR_g39772"/>
</dbReference>